<sequence>QDVPPVAEYMEVRYSAVLPVLPPDLTGET</sequence>
<protein>
    <submittedName>
        <fullName evidence="1">Uncharacterized protein</fullName>
    </submittedName>
</protein>
<name>A0A8J2NWB1_9HEXA</name>
<gene>
    <name evidence="1" type="ORF">AFUS01_LOCUS17745</name>
    <name evidence="2" type="ORF">AFUS01_LOCUS17781</name>
</gene>
<dbReference type="EMBL" id="CAJVCH010171919">
    <property type="protein sequence ID" value="CAG7729003.1"/>
    <property type="molecule type" value="Genomic_DNA"/>
</dbReference>
<dbReference type="AlphaFoldDB" id="A0A8J2NWB1"/>
<keyword evidence="3" id="KW-1185">Reference proteome</keyword>
<dbReference type="EMBL" id="CAJVCH010172720">
    <property type="protein sequence ID" value="CAG7729041.1"/>
    <property type="molecule type" value="Genomic_DNA"/>
</dbReference>
<evidence type="ECO:0000313" key="1">
    <source>
        <dbReference type="EMBL" id="CAG7729003.1"/>
    </source>
</evidence>
<evidence type="ECO:0000313" key="2">
    <source>
        <dbReference type="EMBL" id="CAG7729041.1"/>
    </source>
</evidence>
<feature type="non-terminal residue" evidence="1">
    <location>
        <position position="29"/>
    </location>
</feature>
<comment type="caution">
    <text evidence="1">The sequence shown here is derived from an EMBL/GenBank/DDBJ whole genome shotgun (WGS) entry which is preliminary data.</text>
</comment>
<proteinExistence type="predicted"/>
<feature type="non-terminal residue" evidence="1">
    <location>
        <position position="1"/>
    </location>
</feature>
<organism evidence="1 3">
    <name type="scientific">Allacma fusca</name>
    <dbReference type="NCBI Taxonomy" id="39272"/>
    <lineage>
        <taxon>Eukaryota</taxon>
        <taxon>Metazoa</taxon>
        <taxon>Ecdysozoa</taxon>
        <taxon>Arthropoda</taxon>
        <taxon>Hexapoda</taxon>
        <taxon>Collembola</taxon>
        <taxon>Symphypleona</taxon>
        <taxon>Sminthuridae</taxon>
        <taxon>Allacma</taxon>
    </lineage>
</organism>
<evidence type="ECO:0000313" key="3">
    <source>
        <dbReference type="Proteomes" id="UP000708208"/>
    </source>
</evidence>
<reference evidence="1" key="1">
    <citation type="submission" date="2021-06" db="EMBL/GenBank/DDBJ databases">
        <authorList>
            <person name="Hodson N. C."/>
            <person name="Mongue J. A."/>
            <person name="Jaron S. K."/>
        </authorList>
    </citation>
    <scope>NUCLEOTIDE SEQUENCE</scope>
</reference>
<dbReference type="Proteomes" id="UP000708208">
    <property type="component" value="Unassembled WGS sequence"/>
</dbReference>
<accession>A0A8J2NWB1</accession>